<gene>
    <name evidence="1" type="primary">X975_04033</name>
    <name evidence="1" type="ORF">TNCV_1197831</name>
</gene>
<evidence type="ECO:0000313" key="2">
    <source>
        <dbReference type="Proteomes" id="UP000887159"/>
    </source>
</evidence>
<protein>
    <submittedName>
        <fullName evidence="1">Transposable element Tcb2 transposase</fullName>
    </submittedName>
</protein>
<proteinExistence type="predicted"/>
<dbReference type="EMBL" id="BMAU01021243">
    <property type="protein sequence ID" value="GFY04004.1"/>
    <property type="molecule type" value="Genomic_DNA"/>
</dbReference>
<evidence type="ECO:0000313" key="1">
    <source>
        <dbReference type="EMBL" id="GFY04004.1"/>
    </source>
</evidence>
<dbReference type="Proteomes" id="UP000887159">
    <property type="component" value="Unassembled WGS sequence"/>
</dbReference>
<keyword evidence="2" id="KW-1185">Reference proteome</keyword>
<dbReference type="Gene3D" id="3.30.420.10">
    <property type="entry name" value="Ribonuclease H-like superfamily/Ribonuclease H"/>
    <property type="match status" value="1"/>
</dbReference>
<comment type="caution">
    <text evidence="1">The sequence shown here is derived from an EMBL/GenBank/DDBJ whole genome shotgun (WGS) entry which is preliminary data.</text>
</comment>
<accession>A0A8X6RZE6</accession>
<dbReference type="GO" id="GO:0003676">
    <property type="term" value="F:nucleic acid binding"/>
    <property type="evidence" value="ECO:0007669"/>
    <property type="project" value="InterPro"/>
</dbReference>
<dbReference type="AlphaFoldDB" id="A0A8X6RZE6"/>
<organism evidence="1 2">
    <name type="scientific">Trichonephila clavipes</name>
    <name type="common">Golden silk orbweaver</name>
    <name type="synonym">Nephila clavipes</name>
    <dbReference type="NCBI Taxonomy" id="2585209"/>
    <lineage>
        <taxon>Eukaryota</taxon>
        <taxon>Metazoa</taxon>
        <taxon>Ecdysozoa</taxon>
        <taxon>Arthropoda</taxon>
        <taxon>Chelicerata</taxon>
        <taxon>Arachnida</taxon>
        <taxon>Araneae</taxon>
        <taxon>Araneomorphae</taxon>
        <taxon>Entelegynae</taxon>
        <taxon>Araneoidea</taxon>
        <taxon>Nephilidae</taxon>
        <taxon>Trichonephila</taxon>
    </lineage>
</organism>
<name>A0A8X6RZE6_TRICX</name>
<sequence>MTAQRYVHDILQPHVMPLIQRLSEAIFQRDNDRSYTARVSQDYLSTVTTLPWPTRSPDLSPIEHIWNNLGR</sequence>
<dbReference type="InterPro" id="IPR036397">
    <property type="entry name" value="RNaseH_sf"/>
</dbReference>
<reference evidence="1" key="1">
    <citation type="submission" date="2020-08" db="EMBL/GenBank/DDBJ databases">
        <title>Multicomponent nature underlies the extraordinary mechanical properties of spider dragline silk.</title>
        <authorList>
            <person name="Kono N."/>
            <person name="Nakamura H."/>
            <person name="Mori M."/>
            <person name="Yoshida Y."/>
            <person name="Ohtoshi R."/>
            <person name="Malay A.D."/>
            <person name="Moran D.A.P."/>
            <person name="Tomita M."/>
            <person name="Numata K."/>
            <person name="Arakawa K."/>
        </authorList>
    </citation>
    <scope>NUCLEOTIDE SEQUENCE</scope>
</reference>